<keyword evidence="3" id="KW-0597">Phosphoprotein</keyword>
<name>A0ABU1MD58_9HYPH</name>
<evidence type="ECO:0000313" key="11">
    <source>
        <dbReference type="EMBL" id="MDR6433972.1"/>
    </source>
</evidence>
<dbReference type="InterPro" id="IPR011495">
    <property type="entry name" value="Sig_transdc_His_kin_sub2_dim/P"/>
</dbReference>
<dbReference type="EMBL" id="JAVDQT010000008">
    <property type="protein sequence ID" value="MDR6433972.1"/>
    <property type="molecule type" value="Genomic_DNA"/>
</dbReference>
<keyword evidence="5" id="KW-0547">Nucleotide-binding</keyword>
<feature type="transmembrane region" description="Helical" evidence="9">
    <location>
        <begin position="38"/>
        <end position="57"/>
    </location>
</feature>
<dbReference type="Pfam" id="PF05227">
    <property type="entry name" value="CHASE3"/>
    <property type="match status" value="1"/>
</dbReference>
<evidence type="ECO:0000256" key="3">
    <source>
        <dbReference type="ARBA" id="ARBA00022553"/>
    </source>
</evidence>
<dbReference type="Pfam" id="PF02518">
    <property type="entry name" value="HATPase_c"/>
    <property type="match status" value="1"/>
</dbReference>
<reference evidence="11 12" key="1">
    <citation type="submission" date="2023-07" db="EMBL/GenBank/DDBJ databases">
        <title>Sorghum-associated microbial communities from plants grown in Nebraska, USA.</title>
        <authorList>
            <person name="Schachtman D."/>
        </authorList>
    </citation>
    <scope>NUCLEOTIDE SEQUENCE [LARGE SCALE GENOMIC DNA]</scope>
    <source>
        <strain evidence="11 12">DS1730</strain>
    </source>
</reference>
<feature type="transmembrane region" description="Helical" evidence="9">
    <location>
        <begin position="207"/>
        <end position="228"/>
    </location>
</feature>
<comment type="catalytic activity">
    <reaction evidence="1">
        <text>ATP + protein L-histidine = ADP + protein N-phospho-L-histidine.</text>
        <dbReference type="EC" id="2.7.13.3"/>
    </reaction>
</comment>
<keyword evidence="4" id="KW-0808">Transferase</keyword>
<feature type="coiled-coil region" evidence="8">
    <location>
        <begin position="249"/>
        <end position="283"/>
    </location>
</feature>
<keyword evidence="9" id="KW-1133">Transmembrane helix</keyword>
<feature type="transmembrane region" description="Helical" evidence="9">
    <location>
        <begin position="15"/>
        <end position="31"/>
    </location>
</feature>
<evidence type="ECO:0000256" key="9">
    <source>
        <dbReference type="SAM" id="Phobius"/>
    </source>
</evidence>
<dbReference type="InterPro" id="IPR005467">
    <property type="entry name" value="His_kinase_dom"/>
</dbReference>
<keyword evidence="12" id="KW-1185">Reference proteome</keyword>
<evidence type="ECO:0000256" key="7">
    <source>
        <dbReference type="ARBA" id="ARBA00022840"/>
    </source>
</evidence>
<comment type="caution">
    <text evidence="11">The sequence shown here is derived from an EMBL/GenBank/DDBJ whole genome shotgun (WGS) entry which is preliminary data.</text>
</comment>
<feature type="domain" description="Histidine kinase" evidence="10">
    <location>
        <begin position="283"/>
        <end position="482"/>
    </location>
</feature>
<dbReference type="Proteomes" id="UP001184614">
    <property type="component" value="Unassembled WGS sequence"/>
</dbReference>
<keyword evidence="7" id="KW-0067">ATP-binding</keyword>
<evidence type="ECO:0000256" key="8">
    <source>
        <dbReference type="SAM" id="Coils"/>
    </source>
</evidence>
<protein>
    <recommendedName>
        <fullName evidence="2">histidine kinase</fullName>
        <ecNumber evidence="2">2.7.13.3</ecNumber>
    </recommendedName>
</protein>
<keyword evidence="9" id="KW-0812">Transmembrane</keyword>
<accession>A0ABU1MD58</accession>
<evidence type="ECO:0000259" key="10">
    <source>
        <dbReference type="PROSITE" id="PS50109"/>
    </source>
</evidence>
<dbReference type="PANTHER" id="PTHR41523:SF8">
    <property type="entry name" value="ETHYLENE RESPONSE SENSOR PROTEIN"/>
    <property type="match status" value="1"/>
</dbReference>
<sequence>MAICLSIYTAFRRNVFVVGLPLLSMLLKRLYKSSMRPIAFIVSLSLVLLSALITLFLSNGVNKQVIDISKNFELREQVNTITRIAYNIEMSRRGFLLTLDKEYIDRYEQAIIDIDETLSNLALMTQDNPQQHERVIEIKSLVERGQKDIRETINLARAGQISEATAQLRGNAGKVLREQLATTVAQFVATEGAELEQRNAYIDHMRFMLTVTSIVALASAAMLTLLLLSSVQRAARALFEGQSLLLTENQLLEQRVQERTAELEKERAIAEKERNRVEVLLQDSNHRIGNSLATVSSLLGLQLRQTRSEEARAALIAARDRVQTVSTAHRRLRLGEDMESTRIDEFLETVIEDIQEGISEDRKITFKTDFAPYDFKSRDVTTIGIILGELITNAVKHAFVGREGGEICVSLKNDEEAGSLALVVEDNGIGWKSSDVDGEREQNGLGTLVVEQLCVQFGDKPIYMKSLNGTGTRVIIRLASLTNLDPHQENGPGESSQEPT</sequence>
<keyword evidence="9" id="KW-0472">Membrane</keyword>
<evidence type="ECO:0000256" key="5">
    <source>
        <dbReference type="ARBA" id="ARBA00022741"/>
    </source>
</evidence>
<keyword evidence="8" id="KW-0175">Coiled coil</keyword>
<dbReference type="GO" id="GO:0016301">
    <property type="term" value="F:kinase activity"/>
    <property type="evidence" value="ECO:0007669"/>
    <property type="project" value="UniProtKB-KW"/>
</dbReference>
<dbReference type="SUPFAM" id="SSF55874">
    <property type="entry name" value="ATPase domain of HSP90 chaperone/DNA topoisomerase II/histidine kinase"/>
    <property type="match status" value="1"/>
</dbReference>
<evidence type="ECO:0000256" key="4">
    <source>
        <dbReference type="ARBA" id="ARBA00022679"/>
    </source>
</evidence>
<organism evidence="11 12">
    <name type="scientific">Brucella pseudogrignonensis</name>
    <dbReference type="NCBI Taxonomy" id="419475"/>
    <lineage>
        <taxon>Bacteria</taxon>
        <taxon>Pseudomonadati</taxon>
        <taxon>Pseudomonadota</taxon>
        <taxon>Alphaproteobacteria</taxon>
        <taxon>Hyphomicrobiales</taxon>
        <taxon>Brucellaceae</taxon>
        <taxon>Brucella/Ochrobactrum group</taxon>
        <taxon>Brucella</taxon>
    </lineage>
</organism>
<dbReference type="InterPro" id="IPR003594">
    <property type="entry name" value="HATPase_dom"/>
</dbReference>
<dbReference type="Gene3D" id="3.30.565.10">
    <property type="entry name" value="Histidine kinase-like ATPase, C-terminal domain"/>
    <property type="match status" value="1"/>
</dbReference>
<dbReference type="CDD" id="cd19410">
    <property type="entry name" value="HK9-like_sensor"/>
    <property type="match status" value="1"/>
</dbReference>
<dbReference type="PROSITE" id="PS50109">
    <property type="entry name" value="HIS_KIN"/>
    <property type="match status" value="1"/>
</dbReference>
<evidence type="ECO:0000256" key="1">
    <source>
        <dbReference type="ARBA" id="ARBA00000085"/>
    </source>
</evidence>
<dbReference type="Pfam" id="PF07568">
    <property type="entry name" value="HisKA_2"/>
    <property type="match status" value="1"/>
</dbReference>
<evidence type="ECO:0000256" key="2">
    <source>
        <dbReference type="ARBA" id="ARBA00012438"/>
    </source>
</evidence>
<dbReference type="SMART" id="SM00387">
    <property type="entry name" value="HATPase_c"/>
    <property type="match status" value="1"/>
</dbReference>
<evidence type="ECO:0000313" key="12">
    <source>
        <dbReference type="Proteomes" id="UP001184614"/>
    </source>
</evidence>
<dbReference type="InterPro" id="IPR007891">
    <property type="entry name" value="CHASE3"/>
</dbReference>
<gene>
    <name evidence="11" type="ORF">J2782_003720</name>
</gene>
<dbReference type="InterPro" id="IPR036890">
    <property type="entry name" value="HATPase_C_sf"/>
</dbReference>
<evidence type="ECO:0000256" key="6">
    <source>
        <dbReference type="ARBA" id="ARBA00022777"/>
    </source>
</evidence>
<proteinExistence type="predicted"/>
<keyword evidence="6 11" id="KW-0418">Kinase</keyword>
<dbReference type="PANTHER" id="PTHR41523">
    <property type="entry name" value="TWO-COMPONENT SYSTEM SENSOR PROTEIN"/>
    <property type="match status" value="1"/>
</dbReference>
<dbReference type="EC" id="2.7.13.3" evidence="2"/>